<dbReference type="AlphaFoldDB" id="A0A9D4JR83"/>
<accession>A0A9D4JR83</accession>
<sequence>MSRQRLQAFLHTICCLGVTGSYVLPGNLAEVCPFSSFCGEKARSINISSGKETCCRSCSCDPNCGRRRNCCFYEDDLYRIEEKGESSCVAPININQVPNIPFGRYYMIDKCPGANDTCRSIKAAAWGNLFPHLSYKTGFIYYNQFCARCHNDSHIVPWTLEVMCPPLDDGEPSLSSFSYETEKIFLGHTSLCTLMFRAPNDIDLSSEFCNFKVISDCTYQDPSLEMDTFLKLKAHCHNFNATFAHSSFQSNIVFKNVYCYLCSKPYATATINDICPSNNYDDKNRVIPGNLMLLLGSYDADYPVIQDGAGDIVCHRDRKVKDRHFQFDLSSLLIDMTPYQ</sequence>
<organism evidence="2 3">
    <name type="scientific">Dreissena polymorpha</name>
    <name type="common">Zebra mussel</name>
    <name type="synonym">Mytilus polymorpha</name>
    <dbReference type="NCBI Taxonomy" id="45954"/>
    <lineage>
        <taxon>Eukaryota</taxon>
        <taxon>Metazoa</taxon>
        <taxon>Spiralia</taxon>
        <taxon>Lophotrochozoa</taxon>
        <taxon>Mollusca</taxon>
        <taxon>Bivalvia</taxon>
        <taxon>Autobranchia</taxon>
        <taxon>Heteroconchia</taxon>
        <taxon>Euheterodonta</taxon>
        <taxon>Imparidentia</taxon>
        <taxon>Neoheterodontei</taxon>
        <taxon>Myida</taxon>
        <taxon>Dreissenoidea</taxon>
        <taxon>Dreissenidae</taxon>
        <taxon>Dreissena</taxon>
    </lineage>
</organism>
<reference evidence="2" key="2">
    <citation type="submission" date="2020-11" db="EMBL/GenBank/DDBJ databases">
        <authorList>
            <person name="McCartney M.A."/>
            <person name="Auch B."/>
            <person name="Kono T."/>
            <person name="Mallez S."/>
            <person name="Becker A."/>
            <person name="Gohl D.M."/>
            <person name="Silverstein K.A.T."/>
            <person name="Koren S."/>
            <person name="Bechman K.B."/>
            <person name="Herman A."/>
            <person name="Abrahante J.E."/>
            <person name="Garbe J."/>
        </authorList>
    </citation>
    <scope>NUCLEOTIDE SEQUENCE</scope>
    <source>
        <strain evidence="2">Duluth1</strain>
        <tissue evidence="2">Whole animal</tissue>
    </source>
</reference>
<reference evidence="2" key="1">
    <citation type="journal article" date="2019" name="bioRxiv">
        <title>The Genome of the Zebra Mussel, Dreissena polymorpha: A Resource for Invasive Species Research.</title>
        <authorList>
            <person name="McCartney M.A."/>
            <person name="Auch B."/>
            <person name="Kono T."/>
            <person name="Mallez S."/>
            <person name="Zhang Y."/>
            <person name="Obille A."/>
            <person name="Becker A."/>
            <person name="Abrahante J.E."/>
            <person name="Garbe J."/>
            <person name="Badalamenti J.P."/>
            <person name="Herman A."/>
            <person name="Mangelson H."/>
            <person name="Liachko I."/>
            <person name="Sullivan S."/>
            <person name="Sone E.D."/>
            <person name="Koren S."/>
            <person name="Silverstein K.A.T."/>
            <person name="Beckman K.B."/>
            <person name="Gohl D.M."/>
        </authorList>
    </citation>
    <scope>NUCLEOTIDE SEQUENCE</scope>
    <source>
        <strain evidence="2">Duluth1</strain>
        <tissue evidence="2">Whole animal</tissue>
    </source>
</reference>
<dbReference type="EMBL" id="JAIWYP010000005">
    <property type="protein sequence ID" value="KAH3817848.1"/>
    <property type="molecule type" value="Genomic_DNA"/>
</dbReference>
<dbReference type="Proteomes" id="UP000828390">
    <property type="component" value="Unassembled WGS sequence"/>
</dbReference>
<gene>
    <name evidence="2" type="ORF">DPMN_119404</name>
</gene>
<feature type="chain" id="PRO_5039570878" evidence="1">
    <location>
        <begin position="21"/>
        <end position="340"/>
    </location>
</feature>
<name>A0A9D4JR83_DREPO</name>
<evidence type="ECO:0000256" key="1">
    <source>
        <dbReference type="SAM" id="SignalP"/>
    </source>
</evidence>
<comment type="caution">
    <text evidence="2">The sequence shown here is derived from an EMBL/GenBank/DDBJ whole genome shotgun (WGS) entry which is preliminary data.</text>
</comment>
<feature type="signal peptide" evidence="1">
    <location>
        <begin position="1"/>
        <end position="20"/>
    </location>
</feature>
<keyword evidence="1" id="KW-0732">Signal</keyword>
<evidence type="ECO:0000313" key="2">
    <source>
        <dbReference type="EMBL" id="KAH3817848.1"/>
    </source>
</evidence>
<proteinExistence type="predicted"/>
<protein>
    <submittedName>
        <fullName evidence="2">Uncharacterized protein</fullName>
    </submittedName>
</protein>
<keyword evidence="3" id="KW-1185">Reference proteome</keyword>
<evidence type="ECO:0000313" key="3">
    <source>
        <dbReference type="Proteomes" id="UP000828390"/>
    </source>
</evidence>